<protein>
    <submittedName>
        <fullName evidence="1">TerB family tellurite resistance protein</fullName>
    </submittedName>
</protein>
<sequence>MTSQTRAIDAQSNLLRFALPDSTAWSPAARLQVAGASLAELTRTGELMLRAAGRLAETIAKGHRARAEQNVETLTAITEAALARLGTGSVAEDLPAYAADALRRGLVFLDILRERGDIFLEHEAAGCPPVLIYDHEVVLDGAGLPDPCNYMLLKILPPEGCMVDDTKRPFVIIDPRAGHGAGIGGFKTDSQVGVALRAGHPVYFVGFRRMPEPGQTLASVTRAEAAFVREVMRRHPKASNPVVTGNCQGGWAALILAASNPDIVGPLCLNGAPVATWSGEVGTNPMRYNGGVLGGTWQPMFWSDLGHGVFDGAHLVSNFEMLSPGRTLFRKYYDIYAAPEAGRTRFLEFERWWGGFFLLNEAEIRWIVEQLFIGNRLARNEAQLEPGQPIDVKKIRAPIVVFASHGDNITPPQQALNWITDAYADVSEIRIRGQRIIYMVHDQIGHLGIFVSSKIARKEHSEVASTLRTIEALPPGLYEMKIEAYAGAVENRSFTVSFHERTLEDIATLDDGREDEASFAAVARASELQTELYDIAVRPFVQAGATAASAELGRALHPLRLQRAMLSSRNPAMKLLADHVAAGTAPRAALPADNPFLQGERAMADVIEQSLDLARDLRDAWYEMLFHGLWSTPWARWFGRTHARPRRLSSSAELRNLSEVQTALCHISEGGLAEAVVRMLVLMADSRGNVRRDRLERSARVLAEDEPFRSLPAAQRNLMINEQTLIVEFERERAIETLPDLLRTEAERRRALELVRYIPGPVDEMAPDTVELLQRFHRVLGQPPFAGDITEDPFAVPRAPGAAAG</sequence>
<organism evidence="1 2">
    <name type="scientific">Paralimibaculum aggregatum</name>
    <dbReference type="NCBI Taxonomy" id="3036245"/>
    <lineage>
        <taxon>Bacteria</taxon>
        <taxon>Pseudomonadati</taxon>
        <taxon>Pseudomonadota</taxon>
        <taxon>Alphaproteobacteria</taxon>
        <taxon>Rhodobacterales</taxon>
        <taxon>Paracoccaceae</taxon>
        <taxon>Paralimibaculum</taxon>
    </lineage>
</organism>
<evidence type="ECO:0000313" key="2">
    <source>
        <dbReference type="Proteomes" id="UP001239909"/>
    </source>
</evidence>
<proteinExistence type="predicted"/>
<dbReference type="Pfam" id="PF11339">
    <property type="entry name" value="DUF3141"/>
    <property type="match status" value="1"/>
</dbReference>
<dbReference type="InterPro" id="IPR029058">
    <property type="entry name" value="AB_hydrolase_fold"/>
</dbReference>
<reference evidence="1 2" key="1">
    <citation type="submission" date="2023-04" db="EMBL/GenBank/DDBJ databases">
        <title>Marinoamorphus aggregata gen. nov., sp. Nov., isolate from tissue of brittle star Ophioplocus japonicus.</title>
        <authorList>
            <person name="Kawano K."/>
            <person name="Sawayama S."/>
            <person name="Nakagawa S."/>
        </authorList>
    </citation>
    <scope>NUCLEOTIDE SEQUENCE [LARGE SCALE GENOMIC DNA]</scope>
    <source>
        <strain evidence="1 2">NKW23</strain>
    </source>
</reference>
<keyword evidence="2" id="KW-1185">Reference proteome</keyword>
<gene>
    <name evidence="1" type="ORF">LNKW23_00440</name>
</gene>
<dbReference type="SUPFAM" id="SSF53474">
    <property type="entry name" value="alpha/beta-Hydrolases"/>
    <property type="match status" value="1"/>
</dbReference>
<dbReference type="EMBL" id="BSYI01000001">
    <property type="protein sequence ID" value="GMG80832.1"/>
    <property type="molecule type" value="Genomic_DNA"/>
</dbReference>
<dbReference type="Proteomes" id="UP001239909">
    <property type="component" value="Unassembled WGS sequence"/>
</dbReference>
<dbReference type="RefSeq" id="WP_285669460.1">
    <property type="nucleotide sequence ID" value="NZ_BSYI01000001.1"/>
</dbReference>
<dbReference type="PANTHER" id="PTHR36837">
    <property type="entry name" value="POLY(3-HYDROXYALKANOATE) POLYMERASE SUBUNIT PHAC"/>
    <property type="match status" value="1"/>
</dbReference>
<dbReference type="InterPro" id="IPR051321">
    <property type="entry name" value="PHA/PHB_synthase"/>
</dbReference>
<accession>A0ABQ6LCW8</accession>
<evidence type="ECO:0000313" key="1">
    <source>
        <dbReference type="EMBL" id="GMG80832.1"/>
    </source>
</evidence>
<dbReference type="PANTHER" id="PTHR36837:SF2">
    <property type="entry name" value="POLY(3-HYDROXYALKANOATE) POLYMERASE SUBUNIT PHAC"/>
    <property type="match status" value="1"/>
</dbReference>
<dbReference type="InterPro" id="IPR024501">
    <property type="entry name" value="DUF3141"/>
</dbReference>
<comment type="caution">
    <text evidence="1">The sequence shown here is derived from an EMBL/GenBank/DDBJ whole genome shotgun (WGS) entry which is preliminary data.</text>
</comment>
<dbReference type="Gene3D" id="3.40.50.1820">
    <property type="entry name" value="alpha/beta hydrolase"/>
    <property type="match status" value="1"/>
</dbReference>
<name>A0ABQ6LCW8_9RHOB</name>